<reference evidence="2 3" key="1">
    <citation type="journal article" date="2017" name="BMC Genomics">
        <title>Comparative genomic and phylogenomic analyses of the Bifidobacteriaceae family.</title>
        <authorList>
            <person name="Lugli G.A."/>
            <person name="Milani C."/>
            <person name="Turroni F."/>
            <person name="Duranti S."/>
            <person name="Mancabelli L."/>
            <person name="Mangifesta M."/>
            <person name="Ferrario C."/>
            <person name="Modesto M."/>
            <person name="Mattarelli P."/>
            <person name="Jiri K."/>
            <person name="van Sinderen D."/>
            <person name="Ventura M."/>
        </authorList>
    </citation>
    <scope>NUCLEOTIDE SEQUENCE [LARGE SCALE GENOMIC DNA]</scope>
    <source>
        <strain evidence="2 3">DSM 24762</strain>
    </source>
</reference>
<feature type="transmembrane region" description="Helical" evidence="1">
    <location>
        <begin position="13"/>
        <end position="44"/>
    </location>
</feature>
<dbReference type="AlphaFoldDB" id="A0A261F6Q9"/>
<sequence>MADNSQPNDDSRWMYLVMIATALAVNTDPIISGLVIALIVLHIITSR</sequence>
<accession>A0A261F6Q9</accession>
<keyword evidence="1" id="KW-1133">Transmembrane helix</keyword>
<organism evidence="2 3">
    <name type="scientific">Alloscardovia macacae</name>
    <dbReference type="NCBI Taxonomy" id="1160091"/>
    <lineage>
        <taxon>Bacteria</taxon>
        <taxon>Bacillati</taxon>
        <taxon>Actinomycetota</taxon>
        <taxon>Actinomycetes</taxon>
        <taxon>Bifidobacteriales</taxon>
        <taxon>Bifidobacteriaceae</taxon>
        <taxon>Alloscardovia</taxon>
    </lineage>
</organism>
<dbReference type="Proteomes" id="UP000243657">
    <property type="component" value="Unassembled WGS sequence"/>
</dbReference>
<protein>
    <submittedName>
        <fullName evidence="2">Uncharacterized protein</fullName>
    </submittedName>
</protein>
<gene>
    <name evidence="2" type="ORF">ALMA_0099</name>
</gene>
<proteinExistence type="predicted"/>
<keyword evidence="1" id="KW-0472">Membrane</keyword>
<evidence type="ECO:0000313" key="3">
    <source>
        <dbReference type="Proteomes" id="UP000243657"/>
    </source>
</evidence>
<evidence type="ECO:0000313" key="2">
    <source>
        <dbReference type="EMBL" id="OZG54774.1"/>
    </source>
</evidence>
<comment type="caution">
    <text evidence="2">The sequence shown here is derived from an EMBL/GenBank/DDBJ whole genome shotgun (WGS) entry which is preliminary data.</text>
</comment>
<keyword evidence="1" id="KW-0812">Transmembrane</keyword>
<dbReference type="EMBL" id="MWWT01000001">
    <property type="protein sequence ID" value="OZG54774.1"/>
    <property type="molecule type" value="Genomic_DNA"/>
</dbReference>
<name>A0A261F6Q9_9BIFI</name>
<keyword evidence="3" id="KW-1185">Reference proteome</keyword>
<evidence type="ECO:0000256" key="1">
    <source>
        <dbReference type="SAM" id="Phobius"/>
    </source>
</evidence>